<dbReference type="AlphaFoldDB" id="A0A6I6DAQ1"/>
<dbReference type="InterPro" id="IPR021683">
    <property type="entry name" value="DUF3267"/>
</dbReference>
<feature type="transmembrane region" description="Helical" evidence="1">
    <location>
        <begin position="82"/>
        <end position="105"/>
    </location>
</feature>
<dbReference type="EMBL" id="CP046457">
    <property type="protein sequence ID" value="QGT98604.1"/>
    <property type="molecule type" value="Genomic_DNA"/>
</dbReference>
<dbReference type="KEGG" id="salq:SYNTR_0011"/>
<reference evidence="3" key="1">
    <citation type="journal article" date="2019" name="Microbiology">
        <title>Complete Genome Sequence of an Uncultured Bacterium of the Candidate Phylum Bipolaricaulota.</title>
        <authorList>
            <person name="Kadnikov V.V."/>
            <person name="Mardanov A.V."/>
            <person name="Beletsky A.V."/>
            <person name="Frank Y.A."/>
            <person name="Karnachuk O.V."/>
            <person name="Ravin N.V."/>
        </authorList>
    </citation>
    <scope>NUCLEOTIDE SEQUENCE [LARGE SCALE GENOMIC DNA]</scope>
</reference>
<dbReference type="OrthoDB" id="1778118at2"/>
<protein>
    <recommendedName>
        <fullName evidence="4">DUF3267 domain-containing protein</fullName>
    </recommendedName>
</protein>
<dbReference type="RefSeq" id="WP_156202580.1">
    <property type="nucleotide sequence ID" value="NZ_CP046457.1"/>
</dbReference>
<name>A0A6I6DAQ1_9FIRM</name>
<proteinExistence type="predicted"/>
<dbReference type="Pfam" id="PF11667">
    <property type="entry name" value="DUF3267"/>
    <property type="match status" value="1"/>
</dbReference>
<keyword evidence="1" id="KW-0472">Membrane</keyword>
<keyword evidence="1" id="KW-0812">Transmembrane</keyword>
<keyword evidence="3" id="KW-1185">Reference proteome</keyword>
<dbReference type="Proteomes" id="UP000426444">
    <property type="component" value="Chromosome"/>
</dbReference>
<evidence type="ECO:0000313" key="2">
    <source>
        <dbReference type="EMBL" id="QGT98604.1"/>
    </source>
</evidence>
<organism evidence="2 3">
    <name type="scientific">Candidatus Syntrophocurvum alkaliphilum</name>
    <dbReference type="NCBI Taxonomy" id="2293317"/>
    <lineage>
        <taxon>Bacteria</taxon>
        <taxon>Bacillati</taxon>
        <taxon>Bacillota</taxon>
        <taxon>Clostridia</taxon>
        <taxon>Eubacteriales</taxon>
        <taxon>Syntrophomonadaceae</taxon>
        <taxon>Candidatus Syntrophocurvum</taxon>
    </lineage>
</organism>
<accession>A0A6I6DAQ1</accession>
<feature type="transmembrane region" description="Helical" evidence="1">
    <location>
        <begin position="132"/>
        <end position="154"/>
    </location>
</feature>
<feature type="transmembrane region" description="Helical" evidence="1">
    <location>
        <begin position="160"/>
        <end position="184"/>
    </location>
</feature>
<evidence type="ECO:0000256" key="1">
    <source>
        <dbReference type="SAM" id="Phobius"/>
    </source>
</evidence>
<feature type="transmembrane region" description="Helical" evidence="1">
    <location>
        <begin position="32"/>
        <end position="54"/>
    </location>
</feature>
<evidence type="ECO:0000313" key="3">
    <source>
        <dbReference type="Proteomes" id="UP000426444"/>
    </source>
</evidence>
<gene>
    <name evidence="2" type="ORF">SYNTR_0011</name>
</gene>
<keyword evidence="1" id="KW-1133">Transmembrane helix</keyword>
<evidence type="ECO:0008006" key="4">
    <source>
        <dbReference type="Google" id="ProtNLM"/>
    </source>
</evidence>
<sequence length="204" mass="23127">MKYAKNIPPTDKNLSKQLIKEGWTKIKEPSNFIVATLLSIPFMLLTGLISFYIISFFNPPFADAIRTTFYTGSFSVTIKLEYILFIYLTVLLHELLHAVFIPNFMQSEKTYFGIRPWGGFVYTTEKLEKNRFLLISLAPFLILSVILPIVLGLLDLLNGLLAFLILLNAIASSVDFLNAVLIIFQVPKGATIVNNGFETYYKNI</sequence>